<dbReference type="RefSeq" id="WP_166272071.1">
    <property type="nucleotide sequence ID" value="NZ_JAAFGS010000001.1"/>
</dbReference>
<name>A0ABX0F246_9BACL</name>
<dbReference type="Proteomes" id="UP000800303">
    <property type="component" value="Unassembled WGS sequence"/>
</dbReference>
<gene>
    <name evidence="1" type="ORF">GYN08_02190</name>
</gene>
<protein>
    <recommendedName>
        <fullName evidence="3">DUF3829 domain-containing protein</fullName>
    </recommendedName>
</protein>
<comment type="caution">
    <text evidence="1">The sequence shown here is derived from an EMBL/GenBank/DDBJ whole genome shotgun (WGS) entry which is preliminary data.</text>
</comment>
<sequence length="370" mass="41273">MNRSNRKAITRLSTAALAAVIGVSGFGYAPSVRAAEPAASSAAAAPVDLTDPIRSELIYLNDMKDNVLDLTGSYNYDYNPNAYKYYDLIAVQKKAYTMTMDPAAGSAELSALKQEYERKLHAYIDHFIKDRDVERSFSTLAYVLYHHDRIGRDESKLTPSERAELHAVWDAQEYAGQLGSQVEGRYVRAYKESYLPNSAKATDLATYEPSRYQQLASEYRADIQTRLNALSGSADRYTASVNAFEQAASLLEQMAPGGYTLNQVKMAEGNLEVKYGKLVDELTLDSPIENSAEYRRLQASIDLGWKRMDLPKGIGPGQYPQSAFGDLRRAIRKAERVLETAATLDELRAAEIEFSTAVGYFLDRRKPYAQ</sequence>
<reference evidence="1 2" key="1">
    <citation type="submission" date="2020-01" db="EMBL/GenBank/DDBJ databases">
        <title>Polyphasic characterisation and genomic insights into a novel alkali tolerant bacterium VR-M41.</title>
        <authorList>
            <person name="Vemuluri V.R."/>
        </authorList>
    </citation>
    <scope>NUCLEOTIDE SEQUENCE [LARGE SCALE GENOMIC DNA]</scope>
    <source>
        <strain evidence="1 2">VR-M41</strain>
    </source>
</reference>
<keyword evidence="2" id="KW-1185">Reference proteome</keyword>
<evidence type="ECO:0008006" key="3">
    <source>
        <dbReference type="Google" id="ProtNLM"/>
    </source>
</evidence>
<evidence type="ECO:0000313" key="2">
    <source>
        <dbReference type="Proteomes" id="UP000800303"/>
    </source>
</evidence>
<organism evidence="1 2">
    <name type="scientific">Saccharibacillus alkalitolerans</name>
    <dbReference type="NCBI Taxonomy" id="2705290"/>
    <lineage>
        <taxon>Bacteria</taxon>
        <taxon>Bacillati</taxon>
        <taxon>Bacillota</taxon>
        <taxon>Bacilli</taxon>
        <taxon>Bacillales</taxon>
        <taxon>Paenibacillaceae</taxon>
        <taxon>Saccharibacillus</taxon>
    </lineage>
</organism>
<dbReference type="EMBL" id="JAAFGS010000001">
    <property type="protein sequence ID" value="NGZ74109.1"/>
    <property type="molecule type" value="Genomic_DNA"/>
</dbReference>
<evidence type="ECO:0000313" key="1">
    <source>
        <dbReference type="EMBL" id="NGZ74109.1"/>
    </source>
</evidence>
<proteinExistence type="predicted"/>
<accession>A0ABX0F246</accession>